<keyword evidence="2" id="KW-1185">Reference proteome</keyword>
<evidence type="ECO:0000313" key="2">
    <source>
        <dbReference type="Proteomes" id="UP000037931"/>
    </source>
</evidence>
<dbReference type="EMBL" id="JSYZ01000004">
    <property type="protein sequence ID" value="KPA91937.1"/>
    <property type="molecule type" value="Genomic_DNA"/>
</dbReference>
<dbReference type="OrthoDB" id="3222930at2"/>
<keyword evidence="1" id="KW-0378">Hydrolase</keyword>
<dbReference type="Pfam" id="PF11308">
    <property type="entry name" value="Glyco_hydro_129"/>
    <property type="match status" value="1"/>
</dbReference>
<dbReference type="Proteomes" id="UP000037931">
    <property type="component" value="Unassembled WGS sequence"/>
</dbReference>
<comment type="caution">
    <text evidence="1">The sequence shown here is derived from an EMBL/GenBank/DDBJ whole genome shotgun (WGS) entry which is preliminary data.</text>
</comment>
<sequence length="772" mass="86574">MRPVPAIDRFRRLFLTLALCLSSLPVFGQLPVDLPYSGGVFSVDPATLQVTLHRDDGQVSVLSAPAFSDSARANGLTGRSWRISHGADRFRVEAGIEQDALRLSIRADQPGLLEWPRPLEAAAIEAYALPFGEGAYVPADDRQWLDWLLRRYEPDALNGLLSMPFWSELRGDHSITWLIETPFDTRFGMIEQDSRPLPRISHEFNRLAGDAPFKVSIRVGPADPLYGARFYRQWLEARHRLVSLKQKIARQPLVARLGGAAHIYLWGAGPLKTADIKDWPAFLRFFAARRQDHRHLASRLWAAFDPPARESFEAALQEAGDWKSGVSLFRRREVTRALNTALQAALPLVPVEPLPGNHDPAANVAWGQQVRGQLLDAFGPWLASPRRWGGGLSLETVEALRKAGLSRAWLGADDWRDALWHPEAVEAAKAAGYLVAVYDSYGSAHPSNLRATWATAQMGDELAAAGYRDSRGEKLRGFNGRGVYVNSRVVEPYAQRRISAVARGARLNSYFLDVDAAGPEFRDYTPGRETSEREDAEARRRRLQFPGTELGLVTGSEGGVAFYVPSIAYSHGIATQPFAWMDPDIGKNKQSPFYRGGYWPPETPDLYFKPIPLKPAVARFVTSAQFRLPLYQLVFHDSLVSTHHWEYGSLKFSSERETTALLQLLYMVPPLYHLNDQVLARDLPFIRAYDKVFRPLHERLFTERLSDFQVFSADRLVQRTSFSDGTLITVNFARKPARSPEGRLLPPRSALVLAPDRGPQLIEIARLFLPST</sequence>
<protein>
    <submittedName>
        <fullName evidence="1">Glycosyl hydrolase</fullName>
    </submittedName>
</protein>
<name>A0A0N0VK57_9PSED</name>
<gene>
    <name evidence="1" type="ORF">PF66_01520</name>
</gene>
<accession>A0A0N0VK57</accession>
<dbReference type="PATRIC" id="fig|50340.43.peg.4676"/>
<organism evidence="1 2">
    <name type="scientific">Pseudomonas asplenii</name>
    <dbReference type="NCBI Taxonomy" id="53407"/>
    <lineage>
        <taxon>Bacteria</taxon>
        <taxon>Pseudomonadati</taxon>
        <taxon>Pseudomonadota</taxon>
        <taxon>Gammaproteobacteria</taxon>
        <taxon>Pseudomonadales</taxon>
        <taxon>Pseudomonadaceae</taxon>
        <taxon>Pseudomonas</taxon>
    </lineage>
</organism>
<dbReference type="GO" id="GO:0016787">
    <property type="term" value="F:hydrolase activity"/>
    <property type="evidence" value="ECO:0007669"/>
    <property type="project" value="UniProtKB-KW"/>
</dbReference>
<proteinExistence type="predicted"/>
<dbReference type="RefSeq" id="WP_054062301.1">
    <property type="nucleotide sequence ID" value="NZ_JSYZ01000004.1"/>
</dbReference>
<dbReference type="InterPro" id="IPR021459">
    <property type="entry name" value="GH101-related"/>
</dbReference>
<dbReference type="AlphaFoldDB" id="A0A0N0VK57"/>
<dbReference type="STRING" id="50340.PF66_01520"/>
<evidence type="ECO:0000313" key="1">
    <source>
        <dbReference type="EMBL" id="KPA91937.1"/>
    </source>
</evidence>
<reference evidence="1 2" key="1">
    <citation type="journal article" date="2015" name="PLoS ONE">
        <title>Rice-Infecting Pseudomonas Genomes Are Highly Accessorized and Harbor Multiple Putative Virulence Mechanisms to Cause Sheath Brown Rot.</title>
        <authorList>
            <person name="Quibod I.L."/>
            <person name="Grande G."/>
            <person name="Oreiro E.G."/>
            <person name="Borja F.N."/>
            <person name="Dossa G.S."/>
            <person name="Mauleon R."/>
            <person name="Cruz C.V."/>
            <person name="Oliva R."/>
        </authorList>
    </citation>
    <scope>NUCLEOTIDE SEQUENCE [LARGE SCALE GENOMIC DNA]</scope>
    <source>
        <strain evidence="1 2">IRRI 6609</strain>
    </source>
</reference>